<proteinExistence type="predicted"/>
<sequence>MLDAQHTIETFCNFSDEHIVQIAVTQPMPPLSSMFHHAGQPEGWEIERFKKLLTMPQRQEGGRLSLPLLKSLSSIFNGRGLPEKGEIEHFIELLKLPNIQTPVVDI</sequence>
<organism evidence="1 2">
    <name type="scientific">Parashewanella spongiae</name>
    <dbReference type="NCBI Taxonomy" id="342950"/>
    <lineage>
        <taxon>Bacteria</taxon>
        <taxon>Pseudomonadati</taxon>
        <taxon>Pseudomonadota</taxon>
        <taxon>Gammaproteobacteria</taxon>
        <taxon>Alteromonadales</taxon>
        <taxon>Shewanellaceae</taxon>
        <taxon>Parashewanella</taxon>
    </lineage>
</organism>
<name>A0A3A6SUP9_9GAMM</name>
<dbReference type="EMBL" id="QYYH01000221">
    <property type="protein sequence ID" value="RJY02326.1"/>
    <property type="molecule type" value="Genomic_DNA"/>
</dbReference>
<keyword evidence="2" id="KW-1185">Reference proteome</keyword>
<accession>A0A3A6SUP9</accession>
<gene>
    <name evidence="1" type="ORF">D5R81_19360</name>
</gene>
<reference evidence="1 2" key="1">
    <citation type="submission" date="2018-09" db="EMBL/GenBank/DDBJ databases">
        <title>Phylogeny of the Shewanellaceae, and recommendation for two new genera, Pseudoshewanella and Parashewanella.</title>
        <authorList>
            <person name="Wang G."/>
        </authorList>
    </citation>
    <scope>NUCLEOTIDE SEQUENCE [LARGE SCALE GENOMIC DNA]</scope>
    <source>
        <strain evidence="1 2">KCTC 22492</strain>
    </source>
</reference>
<protein>
    <submittedName>
        <fullName evidence="1">Uncharacterized protein</fullName>
    </submittedName>
</protein>
<dbReference type="Proteomes" id="UP000273022">
    <property type="component" value="Unassembled WGS sequence"/>
</dbReference>
<evidence type="ECO:0000313" key="2">
    <source>
        <dbReference type="Proteomes" id="UP000273022"/>
    </source>
</evidence>
<dbReference type="RefSeq" id="WP_121855214.1">
    <property type="nucleotide sequence ID" value="NZ_CP037952.1"/>
</dbReference>
<evidence type="ECO:0000313" key="1">
    <source>
        <dbReference type="EMBL" id="RJY02326.1"/>
    </source>
</evidence>
<dbReference type="AlphaFoldDB" id="A0A3A6SUP9"/>
<comment type="caution">
    <text evidence="1">The sequence shown here is derived from an EMBL/GenBank/DDBJ whole genome shotgun (WGS) entry which is preliminary data.</text>
</comment>